<evidence type="ECO:0000256" key="5">
    <source>
        <dbReference type="ARBA" id="ARBA00023075"/>
    </source>
</evidence>
<reference evidence="9 10" key="1">
    <citation type="journal article" date="2021" name="Hortic Res">
        <title>The domestication of Cucurbita argyrosperma as revealed by the genome of its wild relative.</title>
        <authorList>
            <person name="Barrera-Redondo J."/>
            <person name="Sanchez-de la Vega G."/>
            <person name="Aguirre-Liguori J.A."/>
            <person name="Castellanos-Morales G."/>
            <person name="Gutierrez-Guerrero Y.T."/>
            <person name="Aguirre-Dugua X."/>
            <person name="Aguirre-Planter E."/>
            <person name="Tenaillon M.I."/>
            <person name="Lira-Saade R."/>
            <person name="Eguiarte L.E."/>
        </authorList>
    </citation>
    <scope>NUCLEOTIDE SEQUENCE [LARGE SCALE GENOMIC DNA]</scope>
    <source>
        <strain evidence="9">JBR-2021</strain>
    </source>
</reference>
<feature type="non-terminal residue" evidence="9">
    <location>
        <position position="1"/>
    </location>
</feature>
<proteinExistence type="predicted"/>
<dbReference type="EC" id="7.1.1.2" evidence="1"/>
<feature type="transmembrane region" description="Helical" evidence="7">
    <location>
        <begin position="133"/>
        <end position="154"/>
    </location>
</feature>
<dbReference type="InterPro" id="IPR001750">
    <property type="entry name" value="ND/Mrp_TM"/>
</dbReference>
<dbReference type="GO" id="GO:0009536">
    <property type="term" value="C:plastid"/>
    <property type="evidence" value="ECO:0007669"/>
    <property type="project" value="UniProtKB-ARBA"/>
</dbReference>
<protein>
    <recommendedName>
        <fullName evidence="2">NADH-ubiquinone oxidoreductase chain 4</fullName>
        <ecNumber evidence="1">7.1.1.2</ecNumber>
    </recommendedName>
    <alternativeName>
        <fullName evidence="6">NADH dehydrogenase subunit 4</fullName>
    </alternativeName>
</protein>
<dbReference type="GO" id="GO:0042773">
    <property type="term" value="P:ATP synthesis coupled electron transport"/>
    <property type="evidence" value="ECO:0007669"/>
    <property type="project" value="InterPro"/>
</dbReference>
<sequence>MRDFLRPLDLIFREAFGPSEKDFQPLRKQAKSNRSFARSKTRKQSCRINASFPRPTYTLIQKKGSGVFGNKQTTFYHSCKDLTLSTLGANPLSVLPPRRRTGARVEPFLSGVTAVKDNITKSDGRREGIGGSILLMLSHGLVPSALFLCVGVLYDRHKTRLVRYYGGLVSTMPNLSTISFSFTLANMSLPGTSSFIGEFPISVGAFQRNSLVATLAALGMILGAAYSLWLYNRVVSGNFKTDFLHKFSDPNGREVSIFIPFLVGGATAR</sequence>
<dbReference type="GO" id="GO:0048039">
    <property type="term" value="F:ubiquinone binding"/>
    <property type="evidence" value="ECO:0007669"/>
    <property type="project" value="TreeGrafter"/>
</dbReference>
<evidence type="ECO:0000259" key="8">
    <source>
        <dbReference type="Pfam" id="PF00361"/>
    </source>
</evidence>
<dbReference type="GO" id="GO:0015990">
    <property type="term" value="P:electron transport coupled proton transport"/>
    <property type="evidence" value="ECO:0007669"/>
    <property type="project" value="TreeGrafter"/>
</dbReference>
<feature type="transmembrane region" description="Helical" evidence="7">
    <location>
        <begin position="209"/>
        <end position="231"/>
    </location>
</feature>
<accession>A0AAV6MS83</accession>
<name>A0AAV6MS83_9ROSI</name>
<evidence type="ECO:0000313" key="9">
    <source>
        <dbReference type="EMBL" id="KAG6585907.1"/>
    </source>
</evidence>
<evidence type="ECO:0000256" key="4">
    <source>
        <dbReference type="ARBA" id="ARBA00023027"/>
    </source>
</evidence>
<comment type="caution">
    <text evidence="9">The sequence shown here is derived from an EMBL/GenBank/DDBJ whole genome shotgun (WGS) entry which is preliminary data.</text>
</comment>
<keyword evidence="7" id="KW-0812">Transmembrane</keyword>
<dbReference type="EMBL" id="JAGKQH010000012">
    <property type="protein sequence ID" value="KAG6585907.1"/>
    <property type="molecule type" value="Genomic_DNA"/>
</dbReference>
<evidence type="ECO:0000256" key="3">
    <source>
        <dbReference type="ARBA" id="ARBA00022967"/>
    </source>
</evidence>
<dbReference type="PANTHER" id="PTHR43507:SF1">
    <property type="entry name" value="NADH-UBIQUINONE OXIDOREDUCTASE CHAIN 4"/>
    <property type="match status" value="1"/>
</dbReference>
<dbReference type="Pfam" id="PF00361">
    <property type="entry name" value="Proton_antipo_M"/>
    <property type="match status" value="1"/>
</dbReference>
<evidence type="ECO:0000256" key="6">
    <source>
        <dbReference type="ARBA" id="ARBA00031025"/>
    </source>
</evidence>
<keyword evidence="3" id="KW-1278">Translocase</keyword>
<keyword evidence="7" id="KW-1133">Transmembrane helix</keyword>
<evidence type="ECO:0000256" key="1">
    <source>
        <dbReference type="ARBA" id="ARBA00012944"/>
    </source>
</evidence>
<evidence type="ECO:0000256" key="2">
    <source>
        <dbReference type="ARBA" id="ARBA00021006"/>
    </source>
</evidence>
<keyword evidence="10" id="KW-1185">Reference proteome</keyword>
<evidence type="ECO:0000256" key="7">
    <source>
        <dbReference type="SAM" id="Phobius"/>
    </source>
</evidence>
<dbReference type="PANTHER" id="PTHR43507">
    <property type="entry name" value="NADH-UBIQUINONE OXIDOREDUCTASE CHAIN 4"/>
    <property type="match status" value="1"/>
</dbReference>
<dbReference type="AlphaFoldDB" id="A0AAV6MS83"/>
<dbReference type="InterPro" id="IPR003918">
    <property type="entry name" value="NADH_UbQ_OxRdtase"/>
</dbReference>
<dbReference type="Proteomes" id="UP000685013">
    <property type="component" value="Chromosome 12"/>
</dbReference>
<feature type="transmembrane region" description="Helical" evidence="7">
    <location>
        <begin position="166"/>
        <end position="189"/>
    </location>
</feature>
<gene>
    <name evidence="9" type="primary">ND4</name>
    <name evidence="9" type="ORF">SDJN03_18640</name>
</gene>
<keyword evidence="4" id="KW-0520">NAD</keyword>
<dbReference type="GO" id="GO:0008137">
    <property type="term" value="F:NADH dehydrogenase (ubiquinone) activity"/>
    <property type="evidence" value="ECO:0007669"/>
    <property type="project" value="UniProtKB-EC"/>
</dbReference>
<evidence type="ECO:0000313" key="10">
    <source>
        <dbReference type="Proteomes" id="UP000685013"/>
    </source>
</evidence>
<dbReference type="GO" id="GO:0003954">
    <property type="term" value="F:NADH dehydrogenase activity"/>
    <property type="evidence" value="ECO:0007669"/>
    <property type="project" value="TreeGrafter"/>
</dbReference>
<keyword evidence="7" id="KW-0472">Membrane</keyword>
<organism evidence="9 10">
    <name type="scientific">Cucurbita argyrosperma subsp. sororia</name>
    <dbReference type="NCBI Taxonomy" id="37648"/>
    <lineage>
        <taxon>Eukaryota</taxon>
        <taxon>Viridiplantae</taxon>
        <taxon>Streptophyta</taxon>
        <taxon>Embryophyta</taxon>
        <taxon>Tracheophyta</taxon>
        <taxon>Spermatophyta</taxon>
        <taxon>Magnoliopsida</taxon>
        <taxon>eudicotyledons</taxon>
        <taxon>Gunneridae</taxon>
        <taxon>Pentapetalae</taxon>
        <taxon>rosids</taxon>
        <taxon>fabids</taxon>
        <taxon>Cucurbitales</taxon>
        <taxon>Cucurbitaceae</taxon>
        <taxon>Cucurbiteae</taxon>
        <taxon>Cucurbita</taxon>
    </lineage>
</organism>
<feature type="domain" description="NADH:quinone oxidoreductase/Mrp antiporter transmembrane" evidence="8">
    <location>
        <begin position="127"/>
        <end position="217"/>
    </location>
</feature>
<keyword evidence="5" id="KW-0830">Ubiquinone</keyword>